<evidence type="ECO:0000259" key="2">
    <source>
        <dbReference type="Pfam" id="PF01321"/>
    </source>
</evidence>
<dbReference type="AlphaFoldDB" id="S7T1P7"/>
<evidence type="ECO:0000259" key="1">
    <source>
        <dbReference type="Pfam" id="PF00557"/>
    </source>
</evidence>
<dbReference type="InterPro" id="IPR036005">
    <property type="entry name" value="Creatinase/aminopeptidase-like"/>
</dbReference>
<dbReference type="InterPro" id="IPR000587">
    <property type="entry name" value="Creatinase_N"/>
</dbReference>
<proteinExistence type="predicted"/>
<dbReference type="RefSeq" id="WP_020887821.1">
    <property type="nucleotide sequence ID" value="NZ_ATHI01000030.1"/>
</dbReference>
<gene>
    <name evidence="3" type="ORF">dsat_1124</name>
</gene>
<dbReference type="InterPro" id="IPR001714">
    <property type="entry name" value="Pept_M24_MAP"/>
</dbReference>
<accession>S7T1P7</accession>
<dbReference type="STRING" id="1121439.dsat_1124"/>
<dbReference type="EMBL" id="ATHI01000030">
    <property type="protein sequence ID" value="EPR30997.1"/>
    <property type="molecule type" value="Genomic_DNA"/>
</dbReference>
<dbReference type="InterPro" id="IPR050659">
    <property type="entry name" value="Peptidase_M24B"/>
</dbReference>
<dbReference type="SUPFAM" id="SSF55920">
    <property type="entry name" value="Creatinase/aminopeptidase"/>
    <property type="match status" value="1"/>
</dbReference>
<evidence type="ECO:0000313" key="3">
    <source>
        <dbReference type="EMBL" id="EPR30997.1"/>
    </source>
</evidence>
<dbReference type="GO" id="GO:0004177">
    <property type="term" value="F:aminopeptidase activity"/>
    <property type="evidence" value="ECO:0007669"/>
    <property type="project" value="UniProtKB-ARBA"/>
</dbReference>
<dbReference type="Gene3D" id="3.40.350.10">
    <property type="entry name" value="Creatinase/prolidase N-terminal domain"/>
    <property type="match status" value="1"/>
</dbReference>
<dbReference type="Pfam" id="PF01321">
    <property type="entry name" value="Creatinase_N"/>
    <property type="match status" value="1"/>
</dbReference>
<name>S7T1P7_9BACT</name>
<reference evidence="3 4" key="1">
    <citation type="journal article" date="2013" name="Genome Announc.">
        <title>Draft genome sequences for three mercury-methylating, sulfate-reducing bacteria.</title>
        <authorList>
            <person name="Brown S.D."/>
            <person name="Hurt R.A.Jr."/>
            <person name="Gilmour C.C."/>
            <person name="Elias D.A."/>
        </authorList>
    </citation>
    <scope>NUCLEOTIDE SEQUENCE [LARGE SCALE GENOMIC DNA]</scope>
    <source>
        <strain evidence="3 4">DSM 16529</strain>
    </source>
</reference>
<dbReference type="PANTHER" id="PTHR46112:SF3">
    <property type="entry name" value="AMINOPEPTIDASE YPDF"/>
    <property type="match status" value="1"/>
</dbReference>
<keyword evidence="4" id="KW-1185">Reference proteome</keyword>
<dbReference type="Gene3D" id="3.90.230.10">
    <property type="entry name" value="Creatinase/methionine aminopeptidase superfamily"/>
    <property type="match status" value="1"/>
</dbReference>
<dbReference type="PATRIC" id="fig|1121439.3.peg.2502"/>
<protein>
    <submittedName>
        <fullName evidence="3">Peptidase M24</fullName>
    </submittedName>
</protein>
<dbReference type="InterPro" id="IPR000994">
    <property type="entry name" value="Pept_M24"/>
</dbReference>
<evidence type="ECO:0000313" key="4">
    <source>
        <dbReference type="Proteomes" id="UP000014975"/>
    </source>
</evidence>
<dbReference type="OrthoDB" id="9806388at2"/>
<dbReference type="CDD" id="cd01092">
    <property type="entry name" value="APP-like"/>
    <property type="match status" value="1"/>
</dbReference>
<dbReference type="SUPFAM" id="SSF53092">
    <property type="entry name" value="Creatinase/prolidase N-terminal domain"/>
    <property type="match status" value="1"/>
</dbReference>
<dbReference type="eggNOG" id="COG0006">
    <property type="taxonomic scope" value="Bacteria"/>
</dbReference>
<feature type="domain" description="Peptidase M24" evidence="1">
    <location>
        <begin position="148"/>
        <end position="351"/>
    </location>
</feature>
<dbReference type="PRINTS" id="PR00599">
    <property type="entry name" value="MAPEPTIDASE"/>
</dbReference>
<feature type="domain" description="Creatinase N-terminal" evidence="2">
    <location>
        <begin position="9"/>
        <end position="140"/>
    </location>
</feature>
<organism evidence="3 4">
    <name type="scientific">Alkalidesulfovibrio alkalitolerans DSM 16529</name>
    <dbReference type="NCBI Taxonomy" id="1121439"/>
    <lineage>
        <taxon>Bacteria</taxon>
        <taxon>Pseudomonadati</taxon>
        <taxon>Thermodesulfobacteriota</taxon>
        <taxon>Desulfovibrionia</taxon>
        <taxon>Desulfovibrionales</taxon>
        <taxon>Desulfovibrionaceae</taxon>
        <taxon>Alkalidesulfovibrio</taxon>
    </lineage>
</organism>
<sequence length="357" mass="39433">MNQDIHARRRDTARAALAAAGLDALLVCHAANRFYLSGFELHDPQCNESAGYLLLTRDGKDRLLTDARYEDAAKRIWDETLIHIYRAPKSKDIAQFITGLGYAAVGFESDGLSHKSWSEFEAGGLSLAPSGGLVEHMRRIKDEHEIAAMRRSCALTHAAFAAAPDMLVPGRDEAQVAWELEKYFRSNGASELSFATIVGVNENAALPHAVPGSTKVPEEGLVLVDMGCRLDDYCSDQTRTFWVGKTPSDRFRHVLDMVREAQEAALAVMRPGLPVREAYLAARGLFERYGQERFFTHSLGHGIGLETHESPSLGPNSADVLEPGMIVTVEPGLYYPEWGGVRWEYMILVTADGIERL</sequence>
<dbReference type="InterPro" id="IPR029149">
    <property type="entry name" value="Creatin/AminoP/Spt16_N"/>
</dbReference>
<dbReference type="GO" id="GO:0008235">
    <property type="term" value="F:metalloexopeptidase activity"/>
    <property type="evidence" value="ECO:0007669"/>
    <property type="project" value="UniProtKB-ARBA"/>
</dbReference>
<comment type="caution">
    <text evidence="3">The sequence shown here is derived from an EMBL/GenBank/DDBJ whole genome shotgun (WGS) entry which is preliminary data.</text>
</comment>
<dbReference type="PANTHER" id="PTHR46112">
    <property type="entry name" value="AMINOPEPTIDASE"/>
    <property type="match status" value="1"/>
</dbReference>
<dbReference type="Pfam" id="PF00557">
    <property type="entry name" value="Peptidase_M24"/>
    <property type="match status" value="1"/>
</dbReference>
<dbReference type="Proteomes" id="UP000014975">
    <property type="component" value="Unassembled WGS sequence"/>
</dbReference>